<comment type="caution">
    <text evidence="1">The sequence shown here is derived from an EMBL/GenBank/DDBJ whole genome shotgun (WGS) entry which is preliminary data.</text>
</comment>
<dbReference type="Proteomes" id="UP001432146">
    <property type="component" value="Unassembled WGS sequence"/>
</dbReference>
<sequence>MESETSTSSYSSDSDDNDTVVYIEKTVPSKKLIEPKELLRLILLDNLSVIVIHMNIEEDKVVIQSKHLTKFFKLSHREYESFQLINRSVNAPGSTETQEEILIPLLKRFALHLKTDFYSVSQTVENIFSSLCEIALDFNLRKLMQVSQKRDCEIKDIITEMFWRPMPENKLGNEWFDWVDRGYVIPLYMTSASELDNVLKDYSCDQTIERSSRKLIMWYFLGINISIGEDTYSLYQTEKNNKPRSITKVLMMKDITVLCDYTTKFHGIYVLRHSADSEYKVNDNDMINLLKNPFLPTKRPFPFIVKNYNLLTSKYSFYIIYPNSVKITNENFYSTLTMLRNILLKMQIKRVVLERSDSLSLRRIFKMLKFIFRDQDITVIIGCEKC</sequence>
<dbReference type="AlphaFoldDB" id="A0AAW1A2S7"/>
<evidence type="ECO:0000313" key="1">
    <source>
        <dbReference type="EMBL" id="KAK9303584.1"/>
    </source>
</evidence>
<accession>A0AAW1A2S7</accession>
<dbReference type="EMBL" id="JAWNGG020000076">
    <property type="protein sequence ID" value="KAK9303584.1"/>
    <property type="molecule type" value="Genomic_DNA"/>
</dbReference>
<protein>
    <submittedName>
        <fullName evidence="1">Uncharacterized protein</fullName>
    </submittedName>
</protein>
<reference evidence="1 2" key="1">
    <citation type="submission" date="2024-05" db="EMBL/GenBank/DDBJ databases">
        <title>The nuclear and mitochondrial genome assemblies of Tetragonisca angustula (Apidae: Meliponini), a tiny yet remarkable pollinator in the Neotropics.</title>
        <authorList>
            <person name="Ferrari R."/>
            <person name="Ricardo P.C."/>
            <person name="Dias F.C."/>
            <person name="Araujo N.S."/>
            <person name="Soares D.O."/>
            <person name="Zhou Q.-S."/>
            <person name="Zhu C.-D."/>
            <person name="Coutinho L."/>
            <person name="Airas M.C."/>
            <person name="Batista T.M."/>
        </authorList>
    </citation>
    <scope>NUCLEOTIDE SEQUENCE [LARGE SCALE GENOMIC DNA]</scope>
    <source>
        <strain evidence="1">ASF017062</strain>
        <tissue evidence="1">Abdomen</tissue>
    </source>
</reference>
<proteinExistence type="predicted"/>
<evidence type="ECO:0000313" key="2">
    <source>
        <dbReference type="Proteomes" id="UP001432146"/>
    </source>
</evidence>
<organism evidence="1 2">
    <name type="scientific">Tetragonisca angustula</name>
    <dbReference type="NCBI Taxonomy" id="166442"/>
    <lineage>
        <taxon>Eukaryota</taxon>
        <taxon>Metazoa</taxon>
        <taxon>Ecdysozoa</taxon>
        <taxon>Arthropoda</taxon>
        <taxon>Hexapoda</taxon>
        <taxon>Insecta</taxon>
        <taxon>Pterygota</taxon>
        <taxon>Neoptera</taxon>
        <taxon>Endopterygota</taxon>
        <taxon>Hymenoptera</taxon>
        <taxon>Apocrita</taxon>
        <taxon>Aculeata</taxon>
        <taxon>Apoidea</taxon>
        <taxon>Anthophila</taxon>
        <taxon>Apidae</taxon>
        <taxon>Tetragonisca</taxon>
    </lineage>
</organism>
<keyword evidence="2" id="KW-1185">Reference proteome</keyword>
<name>A0AAW1A2S7_9HYME</name>
<gene>
    <name evidence="1" type="ORF">QLX08_004802</name>
</gene>